<dbReference type="CDD" id="cd14948">
    <property type="entry name" value="BACON"/>
    <property type="match status" value="2"/>
</dbReference>
<dbReference type="InterPro" id="IPR013320">
    <property type="entry name" value="ConA-like_dom_sf"/>
</dbReference>
<organism evidence="2 3">
    <name type="scientific">Alistipes shahii</name>
    <dbReference type="NCBI Taxonomy" id="328814"/>
    <lineage>
        <taxon>Bacteria</taxon>
        <taxon>Pseudomonadati</taxon>
        <taxon>Bacteroidota</taxon>
        <taxon>Bacteroidia</taxon>
        <taxon>Bacteroidales</taxon>
        <taxon>Rikenellaceae</taxon>
        <taxon>Alistipes</taxon>
    </lineage>
</organism>
<evidence type="ECO:0000259" key="1">
    <source>
        <dbReference type="Pfam" id="PF13004"/>
    </source>
</evidence>
<dbReference type="AlphaFoldDB" id="A0A5B3GCM9"/>
<feature type="domain" description="BACON" evidence="1">
    <location>
        <begin position="262"/>
        <end position="323"/>
    </location>
</feature>
<accession>A0A5B3GCM9</accession>
<dbReference type="InterPro" id="IPR013783">
    <property type="entry name" value="Ig-like_fold"/>
</dbReference>
<proteinExistence type="predicted"/>
<dbReference type="GO" id="GO:0005975">
    <property type="term" value="P:carbohydrate metabolic process"/>
    <property type="evidence" value="ECO:0007669"/>
    <property type="project" value="UniProtKB-ARBA"/>
</dbReference>
<dbReference type="InterPro" id="IPR024361">
    <property type="entry name" value="BACON"/>
</dbReference>
<dbReference type="Gene3D" id="2.60.40.10">
    <property type="entry name" value="Immunoglobulins"/>
    <property type="match status" value="3"/>
</dbReference>
<gene>
    <name evidence="2" type="ORF">F2Y13_04605</name>
</gene>
<dbReference type="Pfam" id="PF13004">
    <property type="entry name" value="BACON"/>
    <property type="match status" value="2"/>
</dbReference>
<sequence length="660" mass="72045">MNKSLKPERQDMKISKIFLFTAAALALCGACDDSDDKVDPSTTEDKISVSPMEGVVGSKGGDVSAMVTSSGAWTLEGAENAYVLPSAVKGKDGDIVAFTVKANDKEEDQVFTYTFTCGKKTASFKITLKKKASETEEQLELFYADGANILSCEGGKVTVLVTSSGAWTLEGESDFVTPSATSGEDGAEIVFEVDPNETEEERSANYVFKMGSKEVEFQIVEKGETGETIEITSKAEMRLAYTAVERLAVELTTNVNYRNLTAEIVSETEGWLTYTIARPTEGGAETDVTAYFSMAQNDGETPREATVTIKGVKNGTAVLKVTQLPKSKIEPEKLAYFLDVEAQTLDIPVTANVEFDVTVSEGATGWFTYNNADDSGLHFTVEALVNGSARSCDVVLTEKNAPDNAEALAVNINITQKPKGLIECVADMRRSRCYFPFLKNGGALNSLKNGTMEALVNIQETRVSGSLSTIMGVEGKFLLRLGDVNVPWNQIQLAMQGGNRTDTKLKLSELDRWYHVAVTWDDTFAYFYIDGELLYRTGISNYSGFNLGVAYGGSESDYNRAFWIGYAYNADRFFPGYMAEVRVWNRTLTKEEINAENHFYSVPVDSEGLVGYWKLNDGAGQIIKDHSPSGNSMLGEINVHSSGGQQIGDPGMNWVEMSLP</sequence>
<dbReference type="GO" id="GO:0004553">
    <property type="term" value="F:hydrolase activity, hydrolyzing O-glycosyl compounds"/>
    <property type="evidence" value="ECO:0007669"/>
    <property type="project" value="UniProtKB-ARBA"/>
</dbReference>
<name>A0A5B3GCM9_9BACT</name>
<dbReference type="Pfam" id="PF13385">
    <property type="entry name" value="Laminin_G_3"/>
    <property type="match status" value="1"/>
</dbReference>
<dbReference type="Proteomes" id="UP000323567">
    <property type="component" value="Unassembled WGS sequence"/>
</dbReference>
<evidence type="ECO:0000313" key="3">
    <source>
        <dbReference type="Proteomes" id="UP000323567"/>
    </source>
</evidence>
<comment type="caution">
    <text evidence="2">The sequence shown here is derived from an EMBL/GenBank/DDBJ whole genome shotgun (WGS) entry which is preliminary data.</text>
</comment>
<dbReference type="EMBL" id="VVXK01000004">
    <property type="protein sequence ID" value="KAA2371227.1"/>
    <property type="molecule type" value="Genomic_DNA"/>
</dbReference>
<dbReference type="SUPFAM" id="SSF49899">
    <property type="entry name" value="Concanavalin A-like lectins/glucanases"/>
    <property type="match status" value="1"/>
</dbReference>
<dbReference type="Gene3D" id="2.60.120.200">
    <property type="match status" value="1"/>
</dbReference>
<evidence type="ECO:0000313" key="2">
    <source>
        <dbReference type="EMBL" id="KAA2371227.1"/>
    </source>
</evidence>
<reference evidence="2 3" key="1">
    <citation type="journal article" date="2019" name="Nat. Med.">
        <title>A library of human gut bacterial isolates paired with longitudinal multiomics data enables mechanistic microbiome research.</title>
        <authorList>
            <person name="Poyet M."/>
            <person name="Groussin M."/>
            <person name="Gibbons S.M."/>
            <person name="Avila-Pacheco J."/>
            <person name="Jiang X."/>
            <person name="Kearney S.M."/>
            <person name="Perrotta A.R."/>
            <person name="Berdy B."/>
            <person name="Zhao S."/>
            <person name="Lieberman T.D."/>
            <person name="Swanson P.K."/>
            <person name="Smith M."/>
            <person name="Roesemann S."/>
            <person name="Alexander J.E."/>
            <person name="Rich S.A."/>
            <person name="Livny J."/>
            <person name="Vlamakis H."/>
            <person name="Clish C."/>
            <person name="Bullock K."/>
            <person name="Deik A."/>
            <person name="Scott J."/>
            <person name="Pierce K.A."/>
            <person name="Xavier R.J."/>
            <person name="Alm E.J."/>
        </authorList>
    </citation>
    <scope>NUCLEOTIDE SEQUENCE [LARGE SCALE GENOMIC DNA]</scope>
    <source>
        <strain evidence="2 3">BIOML-A2</strain>
    </source>
</reference>
<protein>
    <recommendedName>
        <fullName evidence="1">BACON domain-containing protein</fullName>
    </recommendedName>
</protein>
<feature type="domain" description="BACON" evidence="1">
    <location>
        <begin position="166"/>
        <end position="219"/>
    </location>
</feature>